<dbReference type="OrthoDB" id="8300278at2759"/>
<dbReference type="Proteomes" id="UP000314294">
    <property type="component" value="Unassembled WGS sequence"/>
</dbReference>
<sequence>MASEKKGDTLCFFVNGRKVTETHADPETTLLSFLREKRILLGLNPSGGFLDCGPSEADRNQVRLRRRRLRGVHRHGVTPPAGHREHHVSFRTNTRSSQSHSAHATGSHWGQGGGATG</sequence>
<gene>
    <name evidence="2" type="primary">ry</name>
    <name evidence="2" type="ORF">EYF80_059315</name>
</gene>
<dbReference type="InterPro" id="IPR012675">
    <property type="entry name" value="Beta-grasp_dom_sf"/>
</dbReference>
<feature type="compositionally biased region" description="Polar residues" evidence="1">
    <location>
        <begin position="90"/>
        <end position="104"/>
    </location>
</feature>
<dbReference type="AlphaFoldDB" id="A0A4Z2EQD4"/>
<dbReference type="Gene3D" id="3.10.20.30">
    <property type="match status" value="1"/>
</dbReference>
<protein>
    <submittedName>
        <fullName evidence="2">Xanthine dehydrogenase</fullName>
    </submittedName>
</protein>
<accession>A0A4Z2EQD4</accession>
<evidence type="ECO:0000256" key="1">
    <source>
        <dbReference type="SAM" id="MobiDB-lite"/>
    </source>
</evidence>
<name>A0A4Z2EQD4_9TELE</name>
<feature type="region of interest" description="Disordered" evidence="1">
    <location>
        <begin position="70"/>
        <end position="117"/>
    </location>
</feature>
<proteinExistence type="predicted"/>
<comment type="caution">
    <text evidence="2">The sequence shown here is derived from an EMBL/GenBank/DDBJ whole genome shotgun (WGS) entry which is preliminary data.</text>
</comment>
<keyword evidence="3" id="KW-1185">Reference proteome</keyword>
<dbReference type="EMBL" id="SRLO01004388">
    <property type="protein sequence ID" value="TNN30532.1"/>
    <property type="molecule type" value="Genomic_DNA"/>
</dbReference>
<reference evidence="2 3" key="1">
    <citation type="submission" date="2019-03" db="EMBL/GenBank/DDBJ databases">
        <title>First draft genome of Liparis tanakae, snailfish: a comprehensive survey of snailfish specific genes.</title>
        <authorList>
            <person name="Kim W."/>
            <person name="Song I."/>
            <person name="Jeong J.-H."/>
            <person name="Kim D."/>
            <person name="Kim S."/>
            <person name="Ryu S."/>
            <person name="Song J.Y."/>
            <person name="Lee S.K."/>
        </authorList>
    </citation>
    <scope>NUCLEOTIDE SEQUENCE [LARGE SCALE GENOMIC DNA]</scope>
    <source>
        <tissue evidence="2">Muscle</tissue>
    </source>
</reference>
<organism evidence="2 3">
    <name type="scientific">Liparis tanakae</name>
    <name type="common">Tanaka's snailfish</name>
    <dbReference type="NCBI Taxonomy" id="230148"/>
    <lineage>
        <taxon>Eukaryota</taxon>
        <taxon>Metazoa</taxon>
        <taxon>Chordata</taxon>
        <taxon>Craniata</taxon>
        <taxon>Vertebrata</taxon>
        <taxon>Euteleostomi</taxon>
        <taxon>Actinopterygii</taxon>
        <taxon>Neopterygii</taxon>
        <taxon>Teleostei</taxon>
        <taxon>Neoteleostei</taxon>
        <taxon>Acanthomorphata</taxon>
        <taxon>Eupercaria</taxon>
        <taxon>Perciformes</taxon>
        <taxon>Cottioidei</taxon>
        <taxon>Cottales</taxon>
        <taxon>Liparidae</taxon>
        <taxon>Liparis</taxon>
    </lineage>
</organism>
<evidence type="ECO:0000313" key="2">
    <source>
        <dbReference type="EMBL" id="TNN30532.1"/>
    </source>
</evidence>
<evidence type="ECO:0000313" key="3">
    <source>
        <dbReference type="Proteomes" id="UP000314294"/>
    </source>
</evidence>